<dbReference type="RefSeq" id="WP_329129102.1">
    <property type="nucleotide sequence ID" value="NZ_CP108473.1"/>
</dbReference>
<sequence>MSGGPVDPADVPVFTGDLGVLEAKTKALSHGGSKVQTAGSDVHKSFGGLAAFYKAPEAEQLFGVTKPVERTAHDLSDDMHVIAGALSTYAREIRPLIHRLEQLKQEAADFRDNEAAEDDWSEDGDLTDENLNRRNKIAEVWAAFQEAERDCHAKIVALVGGKALHTIDASHQKGYGYDAEALKASKSLPWGDAVEESVPWWQVWEHAYDFGKGFIVDGVGGTIDGIYTLFGGHGGDAASEAWLGLAKLSTAVAITTTPGLNVAYWMTPGKMLPSWLRDSRTAVLDTGKALVAWDQWETNGSRAAGAVTFNIVTAVFTRGGGAAVQGAGKAGALAKGLSVVSKVGSAVDPMTYVIKSAGAGLSKVGDVLAHLKGLGHVETPKISEGAYSLPEGAAKMPDGTIQLPDGAAIPEGATKLPGGRIKLPEGTVTLPAHTVKDPFTGNYTDAAGHLYSKDDGSLLQDAKDAPQGKPAQPATGADNPRTETPAHQEQRVPAGVGGRSDDFTHVGSDIPDPARTGDNAGHGSTRSGDNTPAGRASDHSAPGGNAGNHMPTNNHAPGDGGSTPHTPGTGGLDNSTSGARHTNETSSTGNGGHGVSDGPSIPHQGDGPSARHEPSAGRHGGGPGAGGHDAPSTGGHGDGSSGGHGDGHSTGGHHGPSTDNPGSEPDAPAHDGASGGDHDGRGAEGSSGDGPDGGSHAPSDWSDRVGEPGERANEPIPALTAEERAAHWGHLDEVENRAPEEFDHLKHDPDHKNQIDDKSMDEARVGLDLRESGRLPADIRRPELADKGEFYSESTGEYYDIKGVHSDYPPFNNVRDKSQPFKGAYDPANNEAWVNKQLAKQIEKRGRIVIIDVRNANQAAIDSIKDVVESRGWGDRVIWYP</sequence>
<feature type="region of interest" description="Disordered" evidence="1">
    <location>
        <begin position="456"/>
        <end position="721"/>
    </location>
</feature>
<feature type="compositionally biased region" description="Basic and acidic residues" evidence="1">
    <location>
        <begin position="456"/>
        <end position="466"/>
    </location>
</feature>
<feature type="compositionally biased region" description="Basic and acidic residues" evidence="1">
    <location>
        <begin position="701"/>
        <end position="713"/>
    </location>
</feature>
<keyword evidence="3" id="KW-1185">Reference proteome</keyword>
<accession>A0ABZ1VTQ9</accession>
<evidence type="ECO:0000256" key="1">
    <source>
        <dbReference type="SAM" id="MobiDB-lite"/>
    </source>
</evidence>
<feature type="compositionally biased region" description="Gly residues" evidence="1">
    <location>
        <begin position="618"/>
        <end position="627"/>
    </location>
</feature>
<feature type="compositionally biased region" description="Gly residues" evidence="1">
    <location>
        <begin position="683"/>
        <end position="693"/>
    </location>
</feature>
<proteinExistence type="predicted"/>
<dbReference type="Proteomes" id="UP001432292">
    <property type="component" value="Chromosome"/>
</dbReference>
<feature type="compositionally biased region" description="Polar residues" evidence="1">
    <location>
        <begin position="572"/>
        <end position="588"/>
    </location>
</feature>
<dbReference type="EMBL" id="CP108473">
    <property type="protein sequence ID" value="WUS26571.1"/>
    <property type="molecule type" value="Genomic_DNA"/>
</dbReference>
<evidence type="ECO:0000313" key="2">
    <source>
        <dbReference type="EMBL" id="WUS26571.1"/>
    </source>
</evidence>
<protein>
    <submittedName>
        <fullName evidence="2">Uncharacterized protein</fullName>
    </submittedName>
</protein>
<name>A0ABZ1VTQ9_9ACTN</name>
<feature type="compositionally biased region" description="Gly residues" evidence="1">
    <location>
        <begin position="634"/>
        <end position="654"/>
    </location>
</feature>
<reference evidence="2" key="1">
    <citation type="submission" date="2022-10" db="EMBL/GenBank/DDBJ databases">
        <title>The complete genomes of actinobacterial strains from the NBC collection.</title>
        <authorList>
            <person name="Joergensen T.S."/>
            <person name="Alvarez Arevalo M."/>
            <person name="Sterndorff E.B."/>
            <person name="Faurdal D."/>
            <person name="Vuksanovic O."/>
            <person name="Mourched A.-S."/>
            <person name="Charusanti P."/>
            <person name="Shaw S."/>
            <person name="Blin K."/>
            <person name="Weber T."/>
        </authorList>
    </citation>
    <scope>NUCLEOTIDE SEQUENCE</scope>
    <source>
        <strain evidence="2">NBC_01256</strain>
    </source>
</reference>
<evidence type="ECO:0000313" key="3">
    <source>
        <dbReference type="Proteomes" id="UP001432292"/>
    </source>
</evidence>
<feature type="compositionally biased region" description="Basic and acidic residues" evidence="1">
    <location>
        <begin position="480"/>
        <end position="490"/>
    </location>
</feature>
<organism evidence="2 3">
    <name type="scientific">Streptomyces caniferus</name>
    <dbReference type="NCBI Taxonomy" id="285557"/>
    <lineage>
        <taxon>Bacteria</taxon>
        <taxon>Bacillati</taxon>
        <taxon>Actinomycetota</taxon>
        <taxon>Actinomycetes</taxon>
        <taxon>Kitasatosporales</taxon>
        <taxon>Streptomycetaceae</taxon>
        <taxon>Streptomyces</taxon>
    </lineage>
</organism>
<gene>
    <name evidence="2" type="ORF">OG727_32125</name>
</gene>